<dbReference type="EMBL" id="CP119326">
    <property type="protein sequence ID" value="WEK38835.1"/>
    <property type="molecule type" value="Genomic_DNA"/>
</dbReference>
<evidence type="ECO:0000259" key="12">
    <source>
        <dbReference type="Pfam" id="PF04413"/>
    </source>
</evidence>
<dbReference type="Proteomes" id="UP001213664">
    <property type="component" value="Chromosome"/>
</dbReference>
<evidence type="ECO:0000256" key="11">
    <source>
        <dbReference type="SAM" id="MobiDB-lite"/>
    </source>
</evidence>
<feature type="domain" description="3-deoxy-D-manno-octulosonic-acid transferase N-terminal" evidence="12">
    <location>
        <begin position="37"/>
        <end position="209"/>
    </location>
</feature>
<comment type="function">
    <text evidence="1 10">Involved in lipopolysaccharide (LPS) biosynthesis. Catalyzes the transfer of 3-deoxy-D-manno-octulosonate (Kdo) residue(s) from CMP-Kdo to lipid IV(A), the tetraacyldisaccharide-1,4'-bisphosphate precursor of lipid A.</text>
</comment>
<evidence type="ECO:0000256" key="8">
    <source>
        <dbReference type="PIRSR" id="PIRSR639901-1"/>
    </source>
</evidence>
<dbReference type="GO" id="GO:0009245">
    <property type="term" value="P:lipid A biosynthetic process"/>
    <property type="evidence" value="ECO:0007669"/>
    <property type="project" value="TreeGrafter"/>
</dbReference>
<dbReference type="Pfam" id="PF04413">
    <property type="entry name" value="Glycos_transf_N"/>
    <property type="match status" value="1"/>
</dbReference>
<feature type="site" description="Transition state stabilizer" evidence="9">
    <location>
        <position position="209"/>
    </location>
</feature>
<evidence type="ECO:0000256" key="5">
    <source>
        <dbReference type="ARBA" id="ARBA00022679"/>
    </source>
</evidence>
<feature type="site" description="Transition state stabilizer" evidence="9">
    <location>
        <position position="134"/>
    </location>
</feature>
<dbReference type="InterPro" id="IPR007507">
    <property type="entry name" value="Glycos_transf_N"/>
</dbReference>
<dbReference type="InterPro" id="IPR039901">
    <property type="entry name" value="Kdotransferase"/>
</dbReference>
<name>A0AAJ5X278_9CAUL</name>
<dbReference type="EC" id="2.4.99.12" evidence="3 10"/>
<feature type="active site" description="Proton acceptor" evidence="8">
    <location>
        <position position="64"/>
    </location>
</feature>
<dbReference type="Gene3D" id="3.40.50.11720">
    <property type="entry name" value="3-Deoxy-D-manno-octulosonic-acid transferase, N-terminal domain"/>
    <property type="match status" value="1"/>
</dbReference>
<comment type="subcellular location">
    <subcellularLocation>
        <location evidence="10">Cell membrane</location>
    </subcellularLocation>
</comment>
<keyword evidence="10" id="KW-1003">Cell membrane</keyword>
<organism evidence="13 14">
    <name type="scientific">Candidatus Brevundimonas colombiensis</name>
    <dbReference type="NCBI Taxonomy" id="3121376"/>
    <lineage>
        <taxon>Bacteria</taxon>
        <taxon>Pseudomonadati</taxon>
        <taxon>Pseudomonadota</taxon>
        <taxon>Alphaproteobacteria</taxon>
        <taxon>Caulobacterales</taxon>
        <taxon>Caulobacteraceae</taxon>
        <taxon>Brevundimonas</taxon>
    </lineage>
</organism>
<proteinExistence type="inferred from homology"/>
<dbReference type="SUPFAM" id="SSF53756">
    <property type="entry name" value="UDP-Glycosyltransferase/glycogen phosphorylase"/>
    <property type="match status" value="1"/>
</dbReference>
<keyword evidence="5 10" id="KW-0808">Transferase</keyword>
<feature type="region of interest" description="Disordered" evidence="11">
    <location>
        <begin position="418"/>
        <end position="437"/>
    </location>
</feature>
<accession>A0AAJ5X278</accession>
<dbReference type="Gene3D" id="3.40.50.2000">
    <property type="entry name" value="Glycogen Phosphorylase B"/>
    <property type="match status" value="1"/>
</dbReference>
<dbReference type="InterPro" id="IPR038107">
    <property type="entry name" value="Glycos_transf_N_sf"/>
</dbReference>
<evidence type="ECO:0000313" key="13">
    <source>
        <dbReference type="EMBL" id="WEK38835.1"/>
    </source>
</evidence>
<evidence type="ECO:0000256" key="9">
    <source>
        <dbReference type="PIRSR" id="PIRSR639901-2"/>
    </source>
</evidence>
<comment type="similarity">
    <text evidence="10">Belongs to the glycosyltransferase group 1 family.</text>
</comment>
<keyword evidence="10" id="KW-0448">Lipopolysaccharide biosynthesis</keyword>
<evidence type="ECO:0000256" key="7">
    <source>
        <dbReference type="ARBA" id="ARBA00049183"/>
    </source>
</evidence>
<dbReference type="GO" id="GO:0009244">
    <property type="term" value="P:lipopolysaccharide core region biosynthetic process"/>
    <property type="evidence" value="ECO:0007669"/>
    <property type="project" value="UniProtKB-UniRule"/>
</dbReference>
<dbReference type="PANTHER" id="PTHR42755">
    <property type="entry name" value="3-DEOXY-MANNO-OCTULOSONATE CYTIDYLYLTRANSFERASE"/>
    <property type="match status" value="1"/>
</dbReference>
<dbReference type="GO" id="GO:0005886">
    <property type="term" value="C:plasma membrane"/>
    <property type="evidence" value="ECO:0007669"/>
    <property type="project" value="UniProtKB-SubCell"/>
</dbReference>
<evidence type="ECO:0000256" key="1">
    <source>
        <dbReference type="ARBA" id="ARBA00003394"/>
    </source>
</evidence>
<dbReference type="AlphaFoldDB" id="A0AAJ5X278"/>
<comment type="catalytic activity">
    <reaction evidence="7 10">
        <text>lipid IVA (E. coli) + CMP-3-deoxy-beta-D-manno-octulosonate = alpha-Kdo-(2-&gt;6)-lipid IVA (E. coli) + CMP + H(+)</text>
        <dbReference type="Rhea" id="RHEA:28066"/>
        <dbReference type="ChEBI" id="CHEBI:15378"/>
        <dbReference type="ChEBI" id="CHEBI:58603"/>
        <dbReference type="ChEBI" id="CHEBI:60364"/>
        <dbReference type="ChEBI" id="CHEBI:60377"/>
        <dbReference type="ChEBI" id="CHEBI:85987"/>
        <dbReference type="EC" id="2.4.99.12"/>
    </reaction>
</comment>
<comment type="pathway">
    <text evidence="2 10">Bacterial outer membrane biogenesis; LPS core biosynthesis.</text>
</comment>
<reference evidence="13" key="1">
    <citation type="submission" date="2023-03" db="EMBL/GenBank/DDBJ databases">
        <title>Andean soil-derived lignocellulolytic bacterial consortium as a source of novel taxa and putative plastic-active enzymes.</title>
        <authorList>
            <person name="Diaz-Garcia L."/>
            <person name="Chuvochina M."/>
            <person name="Feuerriegel G."/>
            <person name="Bunk B."/>
            <person name="Sproer C."/>
            <person name="Streit W.R."/>
            <person name="Rodriguez L.M."/>
            <person name="Overmann J."/>
            <person name="Jimenez D.J."/>
        </authorList>
    </citation>
    <scope>NUCLEOTIDE SEQUENCE</scope>
    <source>
        <strain evidence="13">MAG 833</strain>
    </source>
</reference>
<dbReference type="PANTHER" id="PTHR42755:SF1">
    <property type="entry name" value="3-DEOXY-D-MANNO-OCTULOSONIC ACID TRANSFERASE, MITOCHONDRIAL-RELATED"/>
    <property type="match status" value="1"/>
</dbReference>
<dbReference type="GO" id="GO:0043842">
    <property type="term" value="F:Kdo transferase activity"/>
    <property type="evidence" value="ECO:0007669"/>
    <property type="project" value="UniProtKB-EC"/>
</dbReference>
<evidence type="ECO:0000256" key="6">
    <source>
        <dbReference type="ARBA" id="ARBA00031445"/>
    </source>
</evidence>
<sequence length="437" mass="46248">MTPLPLIAYRLLTRALEPLAPRLLDARARRGKEDPVRVDERMGFTRTKRPDGDLVWLHGVSVGESLSLLPLVERFVKTRPDLTVLVTSGTVTSAQILAERLPASVIHQYAPVDGPAVAARFLDHWRPALAVFVESELWPNLLLEAHRRGVRLALVSARLTEKTVGNWARFPASARAVTGAFDLVLPQDAASARRLEAMGARIDGLVNLKLSGEALPHDAAAFSRLSAAIGDRPVVVAASTHEGEEIAIVRALDGLDDRVCLILTPRHPERGPHIAQGLAREGYAFAMRSRGETIGPDTDIYLADTLNEMGLFLRLADVVIMGGSFAPALGLPPVGGHNPLEPARLGRPAITGPDASNWAPVTAALSGAGGLILVQAPSDLAAAVAPLLADPAAAKAMGERARRAAAEAGGGLERLWAALQPLTPSPAPSPTPTRAGR</sequence>
<evidence type="ECO:0000256" key="2">
    <source>
        <dbReference type="ARBA" id="ARBA00004713"/>
    </source>
</evidence>
<evidence type="ECO:0000256" key="10">
    <source>
        <dbReference type="RuleBase" id="RU365103"/>
    </source>
</evidence>
<gene>
    <name evidence="13" type="ORF">P0Y50_09765</name>
</gene>
<evidence type="ECO:0000256" key="3">
    <source>
        <dbReference type="ARBA" id="ARBA00012621"/>
    </source>
</evidence>
<evidence type="ECO:0000256" key="4">
    <source>
        <dbReference type="ARBA" id="ARBA00019077"/>
    </source>
</evidence>
<protein>
    <recommendedName>
        <fullName evidence="4 10">3-deoxy-D-manno-octulosonic acid transferase</fullName>
        <shortName evidence="10">Kdo transferase</shortName>
        <ecNumber evidence="3 10">2.4.99.12</ecNumber>
    </recommendedName>
    <alternativeName>
        <fullName evidence="6 10">Lipid IV(A) 3-deoxy-D-manno-octulosonic acid transferase</fullName>
    </alternativeName>
</protein>
<keyword evidence="10" id="KW-0472">Membrane</keyword>
<evidence type="ECO:0000313" key="14">
    <source>
        <dbReference type="Proteomes" id="UP001213664"/>
    </source>
</evidence>